<reference evidence="2 3" key="1">
    <citation type="submission" date="2014-10" db="EMBL/GenBank/DDBJ databases">
        <authorList>
            <person name="Mthembu S."/>
            <person name="Kuvar S."/>
            <person name="Nduna N."/>
            <person name="Pillay S."/>
            <person name="Pillay T."/>
            <person name="Tang P.-C."/>
            <person name="Reddy N."/>
            <person name="Larsen M.H."/>
            <person name="Rubin E.J."/>
            <person name="Russell D.A."/>
            <person name="Guerrero C.A."/>
            <person name="Bowman C.A."/>
            <person name="Jacobs-Sera D."/>
            <person name="Hendrix R.W."/>
            <person name="Hatfull G.F."/>
        </authorList>
    </citation>
    <scope>NUCLEOTIDE SEQUENCE [LARGE SCALE GENOMIC DNA]</scope>
</reference>
<evidence type="ECO:0000313" key="2">
    <source>
        <dbReference type="EMBL" id="AJD82257.1"/>
    </source>
</evidence>
<keyword evidence="1" id="KW-1133">Transmembrane helix</keyword>
<dbReference type="Proteomes" id="UP000031717">
    <property type="component" value="Segment"/>
</dbReference>
<dbReference type="GeneID" id="23680397"/>
<keyword evidence="3" id="KW-1185">Reference proteome</keyword>
<dbReference type="InterPro" id="IPR055850">
    <property type="entry name" value="DUF7427"/>
</dbReference>
<evidence type="ECO:0000313" key="3">
    <source>
        <dbReference type="Proteomes" id="UP000031717"/>
    </source>
</evidence>
<keyword evidence="1" id="KW-0472">Membrane</keyword>
<protein>
    <submittedName>
        <fullName evidence="2">Uncharacterized protein</fullName>
    </submittedName>
</protein>
<dbReference type="OrthoDB" id="22717at10239"/>
<feature type="transmembrane region" description="Helical" evidence="1">
    <location>
        <begin position="43"/>
        <end position="63"/>
    </location>
</feature>
<evidence type="ECO:0000256" key="1">
    <source>
        <dbReference type="SAM" id="Phobius"/>
    </source>
</evidence>
<sequence length="79" mass="8982">MKRRLRYSDKGWLAILGLVVAIEVCAPHGELLSEGVDRYRRRWPVGTPAFILYLAVGHLLRVLPRRVDPLTQVADAFGR</sequence>
<name>A0A0B4ZXY8_9CAUD</name>
<keyword evidence="1" id="KW-0812">Transmembrane</keyword>
<dbReference type="KEGG" id="vg:23680397"/>
<proteinExistence type="predicted"/>
<organism evidence="2 3">
    <name type="scientific">Mycobacterium phage Keshu</name>
    <dbReference type="NCBI Taxonomy" id="1567471"/>
    <lineage>
        <taxon>Viruses</taxon>
        <taxon>Duplodnaviria</taxon>
        <taxon>Heunggongvirae</taxon>
        <taxon>Uroviricota</taxon>
        <taxon>Caudoviricetes</taxon>
        <taxon>Weiservirinae</taxon>
        <taxon>Keshuvirus</taxon>
        <taxon>Keshuvirus keshu</taxon>
    </lineage>
</organism>
<gene>
    <name evidence="2" type="primary">37</name>
    <name evidence="2" type="ORF">PBI_KESHU_37</name>
</gene>
<accession>A0A0B4ZXY8</accession>
<dbReference type="RefSeq" id="YP_009125789.1">
    <property type="nucleotide sequence ID" value="NC_026603.1"/>
</dbReference>
<dbReference type="Pfam" id="PF24202">
    <property type="entry name" value="DUF7427"/>
    <property type="match status" value="1"/>
</dbReference>
<dbReference type="EMBL" id="KP027199">
    <property type="protein sequence ID" value="AJD82257.1"/>
    <property type="molecule type" value="Genomic_DNA"/>
</dbReference>